<dbReference type="InterPro" id="IPR032914">
    <property type="entry name" value="Vam6/VPS39/TRAP1"/>
</dbReference>
<keyword evidence="4" id="KW-1185">Reference proteome</keyword>
<dbReference type="EMBL" id="CP058611">
    <property type="protein sequence ID" value="QLG75013.1"/>
    <property type="molecule type" value="Genomic_DNA"/>
</dbReference>
<reference evidence="3 4" key="1">
    <citation type="submission" date="2020-07" db="EMBL/GenBank/DDBJ databases">
        <title>The yeast mating-type switching endonuclease HO is a domesticated member of an unorthodox homing genetic element family.</title>
        <authorList>
            <person name="Coughlan A.Y."/>
            <person name="Lombardi L."/>
            <person name="Braun-Galleani S."/>
            <person name="Martos A.R."/>
            <person name="Galeote V."/>
            <person name="Bigey F."/>
            <person name="Dequin S."/>
            <person name="Byrne K.P."/>
            <person name="Wolfe K.H."/>
        </authorList>
    </citation>
    <scope>NUCLEOTIDE SEQUENCE [LARGE SCALE GENOMIC DNA]</scope>
    <source>
        <strain evidence="3 4">NRRL Y-6702</strain>
    </source>
</reference>
<dbReference type="PROSITE" id="PS50219">
    <property type="entry name" value="CNH"/>
    <property type="match status" value="1"/>
</dbReference>
<dbReference type="KEGG" id="zmk:HG535_0H03400"/>
<dbReference type="GO" id="GO:0000329">
    <property type="term" value="C:fungal-type vacuole membrane"/>
    <property type="evidence" value="ECO:0007669"/>
    <property type="project" value="TreeGrafter"/>
</dbReference>
<organism evidence="3 4">
    <name type="scientific">Zygotorulaspora mrakii</name>
    <name type="common">Zygosaccharomyces mrakii</name>
    <dbReference type="NCBI Taxonomy" id="42260"/>
    <lineage>
        <taxon>Eukaryota</taxon>
        <taxon>Fungi</taxon>
        <taxon>Dikarya</taxon>
        <taxon>Ascomycota</taxon>
        <taxon>Saccharomycotina</taxon>
        <taxon>Saccharomycetes</taxon>
        <taxon>Saccharomycetales</taxon>
        <taxon>Saccharomycetaceae</taxon>
        <taxon>Zygotorulaspora</taxon>
    </lineage>
</organism>
<dbReference type="GO" id="GO:0034058">
    <property type="term" value="P:endosomal vesicle fusion"/>
    <property type="evidence" value="ECO:0007669"/>
    <property type="project" value="TreeGrafter"/>
</dbReference>
<evidence type="ECO:0000313" key="3">
    <source>
        <dbReference type="EMBL" id="QLG75013.1"/>
    </source>
</evidence>
<evidence type="ECO:0000256" key="1">
    <source>
        <dbReference type="SAM" id="MobiDB-lite"/>
    </source>
</evidence>
<dbReference type="PANTHER" id="PTHR12894">
    <property type="entry name" value="CNH DOMAIN CONTAINING"/>
    <property type="match status" value="1"/>
</dbReference>
<feature type="region of interest" description="Disordered" evidence="1">
    <location>
        <begin position="1"/>
        <end position="62"/>
    </location>
</feature>
<protein>
    <recommendedName>
        <fullName evidence="2">CNH domain-containing protein</fullName>
    </recommendedName>
</protein>
<sequence>MGNGDQDSIPSVTESSPQESGHDLEPDSVQQTPETVKEDPETVKGDHQTDKEDCETVKEDHETLEIEKGPFIVFPLIQGLPSELQYTNFEAYGENIYLGTATGDLLHYFEIEPRNFMLVSQTKFDEESSNPIEKMILLPKIERALVLCNGTLVVFLLPEFAPAPNTLKVKRINDIALKDFSERTKSYKVYAAQKEHVKLLKISINGLTLSKSYDYKQIEALKAHERILAVAKSNNYEIINLLTSKNIPLFRVSETNSPLKPIIADFNGHEFLIATGGASPEDSSMALIVNHEGDIVYGTIVLENYPSSILVSYSYIIVNFEKKGVFIYRIGEDQKMVQRITSKTSNLHIASTSKLFKNFRNTESKQKVIEKLRKVSLTMDGNHLRTENERDYVSNLFVEGSSIAIYGKSGIHILVKQSPILDFTRFDEMYIEEINRYLVQKKLEPISEYEKIELNYLSTMMLLILSLHCKSFNESVIKEWCSNKESVDIRLLFYILGFRIFGDIWVPNGLTKAIEDVKSLKLINRCNDISHLLALIKLEMNKAGAANESEEVTKTVDVNIFELQLSENQICCDVSYFDRRSLEEITKILEKEPNKYQDLLLKVYERRGMFLESLKLLKKDGGLNRMLPFFKSHITKFPSTYIDNGLLEDLLLIIDTSKVVDTHLIDEVMQVLTSVKADPRRLIAKAGEQSNVKALIIENLGAQDPGDKQYLAEYYIVKLQRNMQENDLWDLIAEFLTSYTRDMTYTKCSVNDFLMIKINHNEKFKDFSKYLQDVKSLYEMNQDGSLLNNIVKQLESFDIGHTLALLFLGTHDLLRRFFTKDELFEIFMTCNDFLNTDMYLDDNNIIKVFEHYVSLSRRQISNSLISHLLERNQRLLRNQKTLLNILSQIPNDSDFETLFNPIFCIIRNIESREIDLSLKKSLLKDEICIHKSLLNKLNKDKQS</sequence>
<dbReference type="AlphaFoldDB" id="A0A7H9B907"/>
<evidence type="ECO:0000259" key="2">
    <source>
        <dbReference type="PROSITE" id="PS50219"/>
    </source>
</evidence>
<feature type="domain" description="CNH" evidence="2">
    <location>
        <begin position="83"/>
        <end position="355"/>
    </location>
</feature>
<name>A0A7H9B907_ZYGMR</name>
<feature type="compositionally biased region" description="Polar residues" evidence="1">
    <location>
        <begin position="1"/>
        <end position="19"/>
    </location>
</feature>
<proteinExistence type="predicted"/>
<dbReference type="OrthoDB" id="5325112at2759"/>
<dbReference type="GeneID" id="59238816"/>
<evidence type="ECO:0000313" key="4">
    <source>
        <dbReference type="Proteomes" id="UP000509704"/>
    </source>
</evidence>
<dbReference type="GO" id="GO:0006914">
    <property type="term" value="P:autophagy"/>
    <property type="evidence" value="ECO:0007669"/>
    <property type="project" value="TreeGrafter"/>
</dbReference>
<dbReference type="PANTHER" id="PTHR12894:SF28">
    <property type="entry name" value="VACUOLAR PROTEIN SORTING-ASSOCIATED PROTEIN 3"/>
    <property type="match status" value="1"/>
</dbReference>
<dbReference type="RefSeq" id="XP_037146738.1">
    <property type="nucleotide sequence ID" value="XM_037290843.1"/>
</dbReference>
<accession>A0A7H9B907</accession>
<dbReference type="InterPro" id="IPR001180">
    <property type="entry name" value="CNH_dom"/>
</dbReference>
<dbReference type="Proteomes" id="UP000509704">
    <property type="component" value="Chromosome 8"/>
</dbReference>
<feature type="compositionally biased region" description="Basic and acidic residues" evidence="1">
    <location>
        <begin position="35"/>
        <end position="62"/>
    </location>
</feature>
<gene>
    <name evidence="3" type="ORF">HG535_0H03400</name>
</gene>